<name>A0A7W7B3X6_9SPHN</name>
<gene>
    <name evidence="2" type="ORF">GGQ98_002221</name>
</gene>
<dbReference type="InterPro" id="IPR020915">
    <property type="entry name" value="UPF0311"/>
</dbReference>
<evidence type="ECO:0000256" key="1">
    <source>
        <dbReference type="HAMAP-Rule" id="MF_00775"/>
    </source>
</evidence>
<proteinExistence type="inferred from homology"/>
<dbReference type="AlphaFoldDB" id="A0A7W7B3X6"/>
<organism evidence="2 3">
    <name type="scientific">Sphingosinicella soli</name>
    <dbReference type="NCBI Taxonomy" id="333708"/>
    <lineage>
        <taxon>Bacteria</taxon>
        <taxon>Pseudomonadati</taxon>
        <taxon>Pseudomonadota</taxon>
        <taxon>Alphaproteobacteria</taxon>
        <taxon>Sphingomonadales</taxon>
        <taxon>Sphingosinicellaceae</taxon>
        <taxon>Sphingosinicella</taxon>
    </lineage>
</organism>
<comment type="caution">
    <text evidence="2">The sequence shown here is derived from an EMBL/GenBank/DDBJ whole genome shotgun (WGS) entry which is preliminary data.</text>
</comment>
<comment type="similarity">
    <text evidence="1">Belongs to the UPF0311 family.</text>
</comment>
<dbReference type="Pfam" id="PF11578">
    <property type="entry name" value="DUF3237"/>
    <property type="match status" value="1"/>
</dbReference>
<evidence type="ECO:0000313" key="3">
    <source>
        <dbReference type="Proteomes" id="UP000566324"/>
    </source>
</evidence>
<keyword evidence="3" id="KW-1185">Reference proteome</keyword>
<dbReference type="PANTHER" id="PTHR37315:SF1">
    <property type="entry name" value="UPF0311 PROTEIN BLR7842"/>
    <property type="match status" value="1"/>
</dbReference>
<dbReference type="Gene3D" id="2.40.160.20">
    <property type="match status" value="1"/>
</dbReference>
<dbReference type="HAMAP" id="MF_00775">
    <property type="entry name" value="UPF0311"/>
    <property type="match status" value="1"/>
</dbReference>
<dbReference type="Proteomes" id="UP000566324">
    <property type="component" value="Unassembled WGS sequence"/>
</dbReference>
<dbReference type="PANTHER" id="PTHR37315">
    <property type="entry name" value="UPF0311 PROTEIN BLR7842"/>
    <property type="match status" value="1"/>
</dbReference>
<reference evidence="2 3" key="1">
    <citation type="submission" date="2020-08" db="EMBL/GenBank/DDBJ databases">
        <title>Genomic Encyclopedia of Type Strains, Phase IV (KMG-IV): sequencing the most valuable type-strain genomes for metagenomic binning, comparative biology and taxonomic classification.</title>
        <authorList>
            <person name="Goeker M."/>
        </authorList>
    </citation>
    <scope>NUCLEOTIDE SEQUENCE [LARGE SCALE GENOMIC DNA]</scope>
    <source>
        <strain evidence="2 3">DSM 17328</strain>
    </source>
</reference>
<dbReference type="RefSeq" id="WP_184069432.1">
    <property type="nucleotide sequence ID" value="NZ_JACHNZ010000024.1"/>
</dbReference>
<protein>
    <recommendedName>
        <fullName evidence="1">UPF0311 protein GGQ98_002221</fullName>
    </recommendedName>
</protein>
<sequence>MSLSSRPLCRVSITLEAGAPIVIGASPWRNRRVSHITGGSIDGERLRGRVEPGGGDWSELGMTPEGDGLTLLDVRSLWKTYDDALVYVTYQGRLTIPAAVLPAFRDPEALRALDRAQYYFRITPLFETADPRYSWLNGLVAVGIGTRTPHGVDYDVHELL</sequence>
<dbReference type="EMBL" id="JACHNZ010000024">
    <property type="protein sequence ID" value="MBB4632595.1"/>
    <property type="molecule type" value="Genomic_DNA"/>
</dbReference>
<accession>A0A7W7B3X6</accession>
<evidence type="ECO:0000313" key="2">
    <source>
        <dbReference type="EMBL" id="MBB4632595.1"/>
    </source>
</evidence>